<comment type="caution">
    <text evidence="1">The sequence shown here is derived from an EMBL/GenBank/DDBJ whole genome shotgun (WGS) entry which is preliminary data.</text>
</comment>
<accession>A0A3E3J0I2</accession>
<proteinExistence type="predicted"/>
<dbReference type="RefSeq" id="WP_025491470.1">
    <property type="nucleotide sequence ID" value="NZ_JBKVAZ010000028.1"/>
</dbReference>
<evidence type="ECO:0000313" key="2">
    <source>
        <dbReference type="Proteomes" id="UP000261166"/>
    </source>
</evidence>
<gene>
    <name evidence="1" type="ORF">DWY69_06910</name>
</gene>
<dbReference type="EMBL" id="QVLU01000005">
    <property type="protein sequence ID" value="RGE72611.1"/>
    <property type="molecule type" value="Genomic_DNA"/>
</dbReference>
<reference evidence="1 2" key="1">
    <citation type="submission" date="2018-08" db="EMBL/GenBank/DDBJ databases">
        <title>A genome reference for cultivated species of the human gut microbiota.</title>
        <authorList>
            <person name="Zou Y."/>
            <person name="Xue W."/>
            <person name="Luo G."/>
        </authorList>
    </citation>
    <scope>NUCLEOTIDE SEQUENCE [LARGE SCALE GENOMIC DNA]</scope>
    <source>
        <strain evidence="1 2">AF26-4BH</strain>
    </source>
</reference>
<dbReference type="OrthoDB" id="2086450at2"/>
<evidence type="ECO:0008006" key="3">
    <source>
        <dbReference type="Google" id="ProtNLM"/>
    </source>
</evidence>
<name>A0A3E3J0I2_9FIRM</name>
<protein>
    <recommendedName>
        <fullName evidence="3">DUF2634 domain-containing protein</fullName>
    </recommendedName>
</protein>
<dbReference type="InterPro" id="IPR020288">
    <property type="entry name" value="Sheath_initiator"/>
</dbReference>
<evidence type="ECO:0000313" key="1">
    <source>
        <dbReference type="EMBL" id="RGE72611.1"/>
    </source>
</evidence>
<sequence>MTQNVTLKIDETGDLVIGEDGIMETLSGIDTTAQNIRMNLKTGIGDFPLVPSHGTDYEKIFKENTELQDIAEEFRESIYQESAVTMVEDLTATKDGRDMRVSFRAVTAAGDTLESEVTL</sequence>
<organism evidence="1 2">
    <name type="scientific">Eisenbergiella massiliensis</name>
    <dbReference type="NCBI Taxonomy" id="1720294"/>
    <lineage>
        <taxon>Bacteria</taxon>
        <taxon>Bacillati</taxon>
        <taxon>Bacillota</taxon>
        <taxon>Clostridia</taxon>
        <taxon>Lachnospirales</taxon>
        <taxon>Lachnospiraceae</taxon>
        <taxon>Eisenbergiella</taxon>
    </lineage>
</organism>
<dbReference type="Proteomes" id="UP000261166">
    <property type="component" value="Unassembled WGS sequence"/>
</dbReference>
<dbReference type="AlphaFoldDB" id="A0A3E3J0I2"/>
<dbReference type="Pfam" id="PF10934">
    <property type="entry name" value="Sheath_initiator"/>
    <property type="match status" value="1"/>
</dbReference>